<dbReference type="InterPro" id="IPR015421">
    <property type="entry name" value="PyrdxlP-dep_Trfase_major"/>
</dbReference>
<comment type="similarity">
    <text evidence="4">Belongs to the class-I pyridoxal-phosphate-dependent aminotransferase family.</text>
</comment>
<evidence type="ECO:0000313" key="6">
    <source>
        <dbReference type="EMBL" id="UUI66103.1"/>
    </source>
</evidence>
<dbReference type="EMBL" id="CP101989">
    <property type="protein sequence ID" value="UUI66103.1"/>
    <property type="molecule type" value="Genomic_DNA"/>
</dbReference>
<keyword evidence="3 4" id="KW-0808">Transferase</keyword>
<evidence type="ECO:0000259" key="5">
    <source>
        <dbReference type="Pfam" id="PF00155"/>
    </source>
</evidence>
<dbReference type="Gene3D" id="3.40.640.10">
    <property type="entry name" value="Type I PLP-dependent aspartate aminotransferase-like (Major domain)"/>
    <property type="match status" value="1"/>
</dbReference>
<dbReference type="RefSeq" id="WP_227564221.1">
    <property type="nucleotide sequence ID" value="NZ_CP101989.1"/>
</dbReference>
<dbReference type="GO" id="GO:0009016">
    <property type="term" value="F:succinyldiaminopimelate transaminase activity"/>
    <property type="evidence" value="ECO:0007669"/>
    <property type="project" value="UniProtKB-EC"/>
</dbReference>
<gene>
    <name evidence="6" type="primary">dapC</name>
    <name evidence="6" type="ORF">NP075_05085</name>
</gene>
<dbReference type="PANTHER" id="PTHR42832">
    <property type="entry name" value="AMINO ACID AMINOTRANSFERASE"/>
    <property type="match status" value="1"/>
</dbReference>
<dbReference type="InterPro" id="IPR004838">
    <property type="entry name" value="NHTrfase_class1_PyrdxlP-BS"/>
</dbReference>
<reference evidence="6 7" key="1">
    <citation type="submission" date="2022-07" db="EMBL/GenBank/DDBJ databases">
        <title>Novel species in genus cellulomonas.</title>
        <authorList>
            <person name="Ye L."/>
        </authorList>
    </citation>
    <scope>NUCLEOTIDE SEQUENCE [LARGE SCALE GENOMIC DNA]</scope>
    <source>
        <strain evidence="7">zg-Y908</strain>
    </source>
</reference>
<dbReference type="Proteomes" id="UP001317322">
    <property type="component" value="Chromosome"/>
</dbReference>
<sequence length="382" mass="40159">MGLLTGALPEFPWDSLVPVAERARAYPGGLVDLSVGTPVDPTPPLVRDALAAAADAPGYPTTHGTRALRESVVAWFARRRGVPGLDPDAVLPTLGSKELVAFLPSLLGLGAGDVVLHPATAYPTYDVGARLAGALPLPTDDPAAVLAHRDDVRLVWLNSPGNPDGSVLGVEQLRAVVDAARAASARTGRPVVVASDECYAELAWDEPWAGQGVPSVLDPRVTRGDRTDLLAVYSLSKQSNLAGYRAAFVAGDRALVARLLETRKHAGMIVPAPVQAAMVAALDDDAHVAEQRERYRRRRTALRAGLEQAGYVVDRSHAGLYLWVRPDGAPQDGWTTVRDLAELGLLVAPGSFYGDAAAGHVRVALTATDEQVAEAAARLSGA</sequence>
<keyword evidence="2 4" id="KW-0032">Aminotransferase</keyword>
<dbReference type="PANTHER" id="PTHR42832:SF3">
    <property type="entry name" value="L-GLUTAMINE--4-(METHYLSULFANYL)-2-OXOBUTANOATE AMINOTRANSFERASE"/>
    <property type="match status" value="1"/>
</dbReference>
<evidence type="ECO:0000256" key="2">
    <source>
        <dbReference type="ARBA" id="ARBA00022576"/>
    </source>
</evidence>
<evidence type="ECO:0000256" key="3">
    <source>
        <dbReference type="ARBA" id="ARBA00022679"/>
    </source>
</evidence>
<dbReference type="InterPro" id="IPR050881">
    <property type="entry name" value="LL-DAP_aminotransferase"/>
</dbReference>
<protein>
    <recommendedName>
        <fullName evidence="4">Aminotransferase</fullName>
        <ecNumber evidence="4">2.6.1.-</ecNumber>
    </recommendedName>
</protein>
<dbReference type="Pfam" id="PF00155">
    <property type="entry name" value="Aminotran_1_2"/>
    <property type="match status" value="1"/>
</dbReference>
<dbReference type="SUPFAM" id="SSF53383">
    <property type="entry name" value="PLP-dependent transferases"/>
    <property type="match status" value="1"/>
</dbReference>
<feature type="domain" description="Aminotransferase class I/classII large" evidence="5">
    <location>
        <begin position="30"/>
        <end position="379"/>
    </location>
</feature>
<evidence type="ECO:0000256" key="1">
    <source>
        <dbReference type="ARBA" id="ARBA00001933"/>
    </source>
</evidence>
<proteinExistence type="inferred from homology"/>
<name>A0ABY5K7S3_9CELL</name>
<accession>A0ABY5K7S3</accession>
<organism evidence="6 7">
    <name type="scientific">Cellulomonas wangsupingiae</name>
    <dbReference type="NCBI Taxonomy" id="2968085"/>
    <lineage>
        <taxon>Bacteria</taxon>
        <taxon>Bacillati</taxon>
        <taxon>Actinomycetota</taxon>
        <taxon>Actinomycetes</taxon>
        <taxon>Micrococcales</taxon>
        <taxon>Cellulomonadaceae</taxon>
        <taxon>Cellulomonas</taxon>
    </lineage>
</organism>
<evidence type="ECO:0000313" key="7">
    <source>
        <dbReference type="Proteomes" id="UP001317322"/>
    </source>
</evidence>
<dbReference type="PROSITE" id="PS00105">
    <property type="entry name" value="AA_TRANSFER_CLASS_1"/>
    <property type="match status" value="1"/>
</dbReference>
<keyword evidence="7" id="KW-1185">Reference proteome</keyword>
<dbReference type="EC" id="2.6.1.-" evidence="4"/>
<dbReference type="InterPro" id="IPR004839">
    <property type="entry name" value="Aminotransferase_I/II_large"/>
</dbReference>
<dbReference type="InterPro" id="IPR019880">
    <property type="entry name" value="OxyQ"/>
</dbReference>
<dbReference type="NCBIfam" id="TIGR03539">
    <property type="entry name" value="DapC_actino"/>
    <property type="match status" value="1"/>
</dbReference>
<dbReference type="InterPro" id="IPR015424">
    <property type="entry name" value="PyrdxlP-dep_Trfase"/>
</dbReference>
<dbReference type="CDD" id="cd00609">
    <property type="entry name" value="AAT_like"/>
    <property type="match status" value="1"/>
</dbReference>
<comment type="cofactor">
    <cofactor evidence="1 4">
        <name>pyridoxal 5'-phosphate</name>
        <dbReference type="ChEBI" id="CHEBI:597326"/>
    </cofactor>
</comment>
<evidence type="ECO:0000256" key="4">
    <source>
        <dbReference type="RuleBase" id="RU000481"/>
    </source>
</evidence>